<dbReference type="InterPro" id="IPR049883">
    <property type="entry name" value="NOTCH1_EGF-like"/>
</dbReference>
<evidence type="ECO:0008006" key="19">
    <source>
        <dbReference type="Google" id="ProtNLM"/>
    </source>
</evidence>
<feature type="domain" description="EGF-like" evidence="16">
    <location>
        <begin position="291"/>
        <end position="328"/>
    </location>
</feature>
<feature type="transmembrane region" description="Helical" evidence="14">
    <location>
        <begin position="1549"/>
        <end position="1571"/>
    </location>
</feature>
<evidence type="ECO:0000256" key="8">
    <source>
        <dbReference type="ARBA" id="ARBA00022737"/>
    </source>
</evidence>
<feature type="domain" description="EGF-like" evidence="16">
    <location>
        <begin position="368"/>
        <end position="430"/>
    </location>
</feature>
<dbReference type="GO" id="GO:0016020">
    <property type="term" value="C:membrane"/>
    <property type="evidence" value="ECO:0007669"/>
    <property type="project" value="UniProtKB-SubCell"/>
</dbReference>
<feature type="domain" description="EGF-like" evidence="16">
    <location>
        <begin position="137"/>
        <end position="175"/>
    </location>
</feature>
<dbReference type="OMA" id="EFFPLKA"/>
<evidence type="ECO:0000256" key="2">
    <source>
        <dbReference type="ARBA" id="ARBA00004496"/>
    </source>
</evidence>
<evidence type="ECO:0000256" key="10">
    <source>
        <dbReference type="ARBA" id="ARBA00023136"/>
    </source>
</evidence>
<dbReference type="FunFam" id="2.10.25.10:FF:000066">
    <property type="entry name" value="FAT atypical cadherin 4"/>
    <property type="match status" value="1"/>
</dbReference>
<feature type="domain" description="EGF-like" evidence="16">
    <location>
        <begin position="60"/>
        <end position="99"/>
    </location>
</feature>
<keyword evidence="11 13" id="KW-1015">Disulfide bond</keyword>
<feature type="disulfide bond" evidence="13">
    <location>
        <begin position="1366"/>
        <end position="1375"/>
    </location>
</feature>
<dbReference type="GO" id="GO:0005737">
    <property type="term" value="C:cytoplasm"/>
    <property type="evidence" value="ECO:0007669"/>
    <property type="project" value="UniProtKB-SubCell"/>
</dbReference>
<evidence type="ECO:0000256" key="12">
    <source>
        <dbReference type="ARBA" id="ARBA00023180"/>
    </source>
</evidence>
<dbReference type="FunFam" id="2.10.25.10:FF:000309">
    <property type="entry name" value="Uncharacterized protein, isoform A"/>
    <property type="match status" value="1"/>
</dbReference>
<feature type="disulfide bond" evidence="13">
    <location>
        <begin position="1524"/>
        <end position="1533"/>
    </location>
</feature>
<keyword evidence="14" id="KW-0812">Transmembrane</keyword>
<evidence type="ECO:0000256" key="4">
    <source>
        <dbReference type="ARBA" id="ARBA00022490"/>
    </source>
</evidence>
<dbReference type="GO" id="GO:0003008">
    <property type="term" value="P:system process"/>
    <property type="evidence" value="ECO:0007669"/>
    <property type="project" value="UniProtKB-ARBA"/>
</dbReference>
<dbReference type="SMART" id="SM00179">
    <property type="entry name" value="EGF_CA"/>
    <property type="match status" value="20"/>
</dbReference>
<feature type="disulfide bond" evidence="13">
    <location>
        <begin position="203"/>
        <end position="212"/>
    </location>
</feature>
<dbReference type="InterPro" id="IPR001791">
    <property type="entry name" value="Laminin_G"/>
</dbReference>
<dbReference type="Pfam" id="PF02210">
    <property type="entry name" value="Laminin_G_2"/>
    <property type="match status" value="3"/>
</dbReference>
<feature type="domain" description="EGF-like" evidence="16">
    <location>
        <begin position="712"/>
        <end position="748"/>
    </location>
</feature>
<feature type="domain" description="Laminin G" evidence="15">
    <location>
        <begin position="751"/>
        <end position="982"/>
    </location>
</feature>
<feature type="disulfide bond" evidence="13">
    <location>
        <begin position="540"/>
        <end position="549"/>
    </location>
</feature>
<dbReference type="Pfam" id="PF07645">
    <property type="entry name" value="EGF_CA"/>
    <property type="match status" value="2"/>
</dbReference>
<protein>
    <recommendedName>
        <fullName evidence="19">Protein crumbs</fullName>
    </recommendedName>
</protein>
<feature type="domain" description="EGF-like" evidence="16">
    <location>
        <begin position="1378"/>
        <end position="1414"/>
    </location>
</feature>
<dbReference type="PROSITE" id="PS50026">
    <property type="entry name" value="EGF_3"/>
    <property type="match status" value="22"/>
</dbReference>
<feature type="domain" description="EGF-like" evidence="16">
    <location>
        <begin position="215"/>
        <end position="251"/>
    </location>
</feature>
<feature type="disulfide bond" evidence="13">
    <location>
        <begin position="1005"/>
        <end position="1014"/>
    </location>
</feature>
<dbReference type="FunFam" id="2.10.25.10:FF:000125">
    <property type="entry name" value="Neurogenic locus notch protein-like"/>
    <property type="match status" value="1"/>
</dbReference>
<feature type="domain" description="EGF-like" evidence="16">
    <location>
        <begin position="330"/>
        <end position="366"/>
    </location>
</feature>
<dbReference type="SUPFAM" id="SSF57196">
    <property type="entry name" value="EGF/Laminin"/>
    <property type="match status" value="12"/>
</dbReference>
<feature type="domain" description="EGF-like" evidence="16">
    <location>
        <begin position="1336"/>
        <end position="1376"/>
    </location>
</feature>
<feature type="disulfide bond" evidence="13">
    <location>
        <begin position="146"/>
        <end position="163"/>
    </location>
</feature>
<feature type="domain" description="EGF-like" evidence="16">
    <location>
        <begin position="1296"/>
        <end position="1333"/>
    </location>
</feature>
<evidence type="ECO:0000256" key="5">
    <source>
        <dbReference type="ARBA" id="ARBA00022525"/>
    </source>
</evidence>
<dbReference type="InterPro" id="IPR013032">
    <property type="entry name" value="EGF-like_CS"/>
</dbReference>
<evidence type="ECO:0000256" key="7">
    <source>
        <dbReference type="ARBA" id="ARBA00022729"/>
    </source>
</evidence>
<dbReference type="InterPro" id="IPR013320">
    <property type="entry name" value="ConA-like_dom_sf"/>
</dbReference>
<dbReference type="PANTHER" id="PTHR12916">
    <property type="entry name" value="CYTOCHROME C OXIDASE POLYPEPTIDE VIC-2"/>
    <property type="match status" value="1"/>
</dbReference>
<feature type="domain" description="EGF-like" evidence="16">
    <location>
        <begin position="101"/>
        <end position="134"/>
    </location>
</feature>
<dbReference type="InterPro" id="IPR001881">
    <property type="entry name" value="EGF-like_Ca-bd_dom"/>
</dbReference>
<dbReference type="CDD" id="cd00054">
    <property type="entry name" value="EGF_CA"/>
    <property type="match status" value="16"/>
</dbReference>
<gene>
    <name evidence="17" type="ORF">HPB48_010050</name>
</gene>
<feature type="domain" description="EGF-like" evidence="16">
    <location>
        <begin position="432"/>
        <end position="468"/>
    </location>
</feature>
<evidence type="ECO:0000256" key="14">
    <source>
        <dbReference type="SAM" id="Phobius"/>
    </source>
</evidence>
<keyword evidence="9" id="KW-0106">Calcium</keyword>
<feature type="domain" description="EGF-like" evidence="16">
    <location>
        <begin position="1416"/>
        <end position="1457"/>
    </location>
</feature>
<evidence type="ECO:0000256" key="3">
    <source>
        <dbReference type="ARBA" id="ARBA00004613"/>
    </source>
</evidence>
<dbReference type="Gene3D" id="2.60.120.200">
    <property type="match status" value="3"/>
</dbReference>
<feature type="domain" description="EGF-like" evidence="16">
    <location>
        <begin position="1258"/>
        <end position="1294"/>
    </location>
</feature>
<dbReference type="PROSITE" id="PS01187">
    <property type="entry name" value="EGF_CA"/>
    <property type="match status" value="7"/>
</dbReference>
<feature type="disulfide bond" evidence="13">
    <location>
        <begin position="1485"/>
        <end position="1494"/>
    </location>
</feature>
<feature type="domain" description="EGF-like" evidence="16">
    <location>
        <begin position="1222"/>
        <end position="1256"/>
    </location>
</feature>
<dbReference type="InterPro" id="IPR000742">
    <property type="entry name" value="EGF"/>
</dbReference>
<dbReference type="SUPFAM" id="SSF57184">
    <property type="entry name" value="Growth factor receptor domain"/>
    <property type="match status" value="2"/>
</dbReference>
<dbReference type="EMBL" id="JABSTR010000001">
    <property type="protein sequence ID" value="KAH9360339.1"/>
    <property type="molecule type" value="Genomic_DNA"/>
</dbReference>
<dbReference type="Pfam" id="PF12661">
    <property type="entry name" value="hEGF"/>
    <property type="match status" value="5"/>
</dbReference>
<reference evidence="17 18" key="1">
    <citation type="journal article" date="2020" name="Cell">
        <title>Large-Scale Comparative Analyses of Tick Genomes Elucidate Their Genetic Diversity and Vector Capacities.</title>
        <authorList>
            <consortium name="Tick Genome and Microbiome Consortium (TIGMIC)"/>
            <person name="Jia N."/>
            <person name="Wang J."/>
            <person name="Shi W."/>
            <person name="Du L."/>
            <person name="Sun Y."/>
            <person name="Zhan W."/>
            <person name="Jiang J.F."/>
            <person name="Wang Q."/>
            <person name="Zhang B."/>
            <person name="Ji P."/>
            <person name="Bell-Sakyi L."/>
            <person name="Cui X.M."/>
            <person name="Yuan T.T."/>
            <person name="Jiang B.G."/>
            <person name="Yang W.F."/>
            <person name="Lam T.T."/>
            <person name="Chang Q.C."/>
            <person name="Ding S.J."/>
            <person name="Wang X.J."/>
            <person name="Zhu J.G."/>
            <person name="Ruan X.D."/>
            <person name="Zhao L."/>
            <person name="Wei J.T."/>
            <person name="Ye R.Z."/>
            <person name="Que T.C."/>
            <person name="Du C.H."/>
            <person name="Zhou Y.H."/>
            <person name="Cheng J.X."/>
            <person name="Dai P.F."/>
            <person name="Guo W.B."/>
            <person name="Han X.H."/>
            <person name="Huang E.J."/>
            <person name="Li L.F."/>
            <person name="Wei W."/>
            <person name="Gao Y.C."/>
            <person name="Liu J.Z."/>
            <person name="Shao H.Z."/>
            <person name="Wang X."/>
            <person name="Wang C.C."/>
            <person name="Yang T.C."/>
            <person name="Huo Q.B."/>
            <person name="Li W."/>
            <person name="Chen H.Y."/>
            <person name="Chen S.E."/>
            <person name="Zhou L.G."/>
            <person name="Ni X.B."/>
            <person name="Tian J.H."/>
            <person name="Sheng Y."/>
            <person name="Liu T."/>
            <person name="Pan Y.S."/>
            <person name="Xia L.Y."/>
            <person name="Li J."/>
            <person name="Zhao F."/>
            <person name="Cao W.C."/>
        </authorList>
    </citation>
    <scope>NUCLEOTIDE SEQUENCE [LARGE SCALE GENOMIC DNA]</scope>
    <source>
        <strain evidence="17">HaeL-2018</strain>
    </source>
</reference>
<evidence type="ECO:0000259" key="15">
    <source>
        <dbReference type="PROSITE" id="PS50025"/>
    </source>
</evidence>
<dbReference type="Gene3D" id="2.10.25.10">
    <property type="entry name" value="Laminin"/>
    <property type="match status" value="21"/>
</dbReference>
<keyword evidence="10 14" id="KW-0472">Membrane</keyword>
<feature type="domain" description="Laminin G" evidence="15">
    <location>
        <begin position="541"/>
        <end position="727"/>
    </location>
</feature>
<keyword evidence="8" id="KW-0677">Repeat</keyword>
<evidence type="ECO:0000313" key="18">
    <source>
        <dbReference type="Proteomes" id="UP000821853"/>
    </source>
</evidence>
<feature type="disulfide bond" evidence="13">
    <location>
        <begin position="89"/>
        <end position="98"/>
    </location>
</feature>
<dbReference type="GO" id="GO:0005509">
    <property type="term" value="F:calcium ion binding"/>
    <property type="evidence" value="ECO:0007669"/>
    <property type="project" value="InterPro"/>
</dbReference>
<evidence type="ECO:0000313" key="17">
    <source>
        <dbReference type="EMBL" id="KAH9360339.1"/>
    </source>
</evidence>
<dbReference type="PROSITE" id="PS00022">
    <property type="entry name" value="EGF_1"/>
    <property type="match status" value="17"/>
</dbReference>
<dbReference type="FunFam" id="2.10.25.10:FF:000208">
    <property type="entry name" value="Crumbs 2, cell polarity complex component"/>
    <property type="match status" value="1"/>
</dbReference>
<dbReference type="OrthoDB" id="6406940at2759"/>
<dbReference type="InterPro" id="IPR000152">
    <property type="entry name" value="EGF-type_Asp/Asn_hydroxyl_site"/>
</dbReference>
<feature type="disulfide bond" evidence="13">
    <location>
        <begin position="1323"/>
        <end position="1332"/>
    </location>
</feature>
<dbReference type="VEuPathDB" id="VectorBase:HLOH_061155"/>
<evidence type="ECO:0000256" key="9">
    <source>
        <dbReference type="ARBA" id="ARBA00022837"/>
    </source>
</evidence>
<accession>A0A9J6FC08</accession>
<feature type="disulfide bond" evidence="13">
    <location>
        <begin position="1404"/>
        <end position="1413"/>
    </location>
</feature>
<feature type="domain" description="EGF-like" evidence="16">
    <location>
        <begin position="253"/>
        <end position="289"/>
    </location>
</feature>
<dbReference type="GO" id="GO:0051240">
    <property type="term" value="P:positive regulation of multicellular organismal process"/>
    <property type="evidence" value="ECO:0007669"/>
    <property type="project" value="UniProtKB-ARBA"/>
</dbReference>
<keyword evidence="6 13" id="KW-0245">EGF-like domain</keyword>
<dbReference type="PROSITE" id="PS01186">
    <property type="entry name" value="EGF_2"/>
    <property type="match status" value="14"/>
</dbReference>
<evidence type="ECO:0000256" key="6">
    <source>
        <dbReference type="ARBA" id="ARBA00022536"/>
    </source>
</evidence>
<feature type="disulfide bond" evidence="13">
    <location>
        <begin position="165"/>
        <end position="174"/>
    </location>
</feature>
<proteinExistence type="predicted"/>
<comment type="caution">
    <text evidence="17">The sequence shown here is derived from an EMBL/GenBank/DDBJ whole genome shotgun (WGS) entry which is preliminary data.</text>
</comment>
<dbReference type="SMART" id="SM00282">
    <property type="entry name" value="LamG"/>
    <property type="match status" value="3"/>
</dbReference>
<feature type="domain" description="EGF-like" evidence="16">
    <location>
        <begin position="1459"/>
        <end position="1495"/>
    </location>
</feature>
<dbReference type="FunFam" id="2.10.25.10:FF:000425">
    <property type="entry name" value="Eyes shut homolog"/>
    <property type="match status" value="1"/>
</dbReference>
<evidence type="ECO:0000256" key="13">
    <source>
        <dbReference type="PROSITE-ProRule" id="PRU00076"/>
    </source>
</evidence>
<dbReference type="CDD" id="cd00110">
    <property type="entry name" value="LamG"/>
    <property type="match status" value="3"/>
</dbReference>
<dbReference type="Pfam" id="PF00008">
    <property type="entry name" value="EGF"/>
    <property type="match status" value="10"/>
</dbReference>
<keyword evidence="18" id="KW-1185">Reference proteome</keyword>
<dbReference type="FunFam" id="2.10.25.10:FF:000173">
    <property type="entry name" value="Neurogenic locus notch protein 2"/>
    <property type="match status" value="2"/>
</dbReference>
<feature type="disulfide bond" evidence="13">
    <location>
        <begin position="1284"/>
        <end position="1293"/>
    </location>
</feature>
<dbReference type="SMART" id="SM00181">
    <property type="entry name" value="EGF"/>
    <property type="match status" value="22"/>
</dbReference>
<feature type="domain" description="EGF-like" evidence="16">
    <location>
        <begin position="978"/>
        <end position="1015"/>
    </location>
</feature>
<evidence type="ECO:0000256" key="1">
    <source>
        <dbReference type="ARBA" id="ARBA00004370"/>
    </source>
</evidence>
<feature type="disulfide bond" evidence="13">
    <location>
        <begin position="1246"/>
        <end position="1255"/>
    </location>
</feature>
<feature type="disulfide bond" evidence="13">
    <location>
        <begin position="458"/>
        <end position="467"/>
    </location>
</feature>
<feature type="disulfide bond" evidence="13">
    <location>
        <begin position="497"/>
        <end position="506"/>
    </location>
</feature>
<dbReference type="PANTHER" id="PTHR12916:SF4">
    <property type="entry name" value="UNINFLATABLE, ISOFORM C"/>
    <property type="match status" value="1"/>
</dbReference>
<dbReference type="GO" id="GO:0048513">
    <property type="term" value="P:animal organ development"/>
    <property type="evidence" value="ECO:0007669"/>
    <property type="project" value="UniProtKB-ARBA"/>
</dbReference>
<dbReference type="FunFam" id="2.10.25.10:FF:000123">
    <property type="entry name" value="Crumbs homolog 1 (Drosophila)"/>
    <property type="match status" value="1"/>
</dbReference>
<sequence length="1611" mass="172918">MKEHNACFAHTTLPIQVTGVKGEDVCTADCVNGTLLCHEPGWKCDCQDGGETCGATGTPATSVCDARPCANNATCRESRQASKGYVCACPLGLKGDQCEENVDECAGHQCPHGMECIDKLRAYECRCPDPHGCGGTGGQRCRPNPCLPGATCREGEEAGSFLCVCPPGYQGARCEEDVDECAVHLCQNGAVCQNKLGGYQCFCLPGFTGRHCHIEVNECLTQPCRNGATCVDGVNEYKCVCPAGYLGEHCEIDFDECASGPCMNGATCLDQVNGFRCVCPAGYEGTNCEANIDECKPKPCLNGAQCIDLVNGYQCNCTDTGFHGAHCEHNIDDCYVGACQHGGTCEDRVRGFHCHCYDGYVGSSCETDVADCDPPRPSTPPCENGAACLERSNTSLYRENYLGLFSHFSYATAAGYVCLCPPGFNGTRCEVNIDDCPGNNCSVHGHCVDLVNAYRCECDPGYTSADCGTEVNECEAYQACRNGATCQDLVADYRCLCVDGYGDKNCSTLLLGCQEAPCQNSARCEPLLTPEGQHSYKCHCPPGFAGDVCQTSTTASLVNDSTWELNVQFRTTLPSGLLARVVLEETRVLSIELSGGRLLVKAGEDTPPMTVGGALNDAEWKELHLEVLSGLMSVSLVDGPNATALLPGYDPGVPLTSVVLGSGQSRRDSVGFEVGKQQLNRTGFVGCVREVRLDGVLQLPGQQPGLVEGCARVEQCVMDTCSGQGTCVDLWDQHECHCSRPYYGDRCNHSYPAATFGHHGNLSFTKLRVRREHWASLGVGLEVSLFVRTRKPLGLLFYLGGEPSSSGDESFLAARLRGGHLEVLLLPTSAGTLGSAAATARSVVPQRLDDGKLHFVQVWLNESWLGAAVDGQGSPETATAGGAVAPHVLYLGWLQTPSLPALRRRRRQTGGSSWLGALTDSLGNVEAFKGVLQDMRLNERPIPLLKSDDAVTSAEVNGTSTTLAEPIQSTNVQSGVVGDDVCNRQDACLNGATCKDIWNAYECLCTPSFRGTHCEELKPCVSNSCPDQSSCRDLEKGFESKPSAIGHSFQHSPPKVDGLSLRFRTRSLNSVLLKLSSGTGDFFSVGLVEGQVEARWHLGSGEDQLLRLPTNASQGKWLELRVNVSSTAVNATLLPGESKMVKRTDVGALGLSDLLTDIVLGGDLAAFEGGVDTLFDGCLEEVRLGGILLPFFTPDRVRGNKSSITWDQFELSGVAEPPVGCILCRSEQCAHGGRCQDPLASYLCDCPPAYEGERCELDVDECALQPCRQGAPCINLDGGFRCDCPVGYTGKRCEERIWYCTLGPCQNGASCVDGEPGHFACHCTDDFEGQNCTDRKIITCDQAPCQHNGLCYPQEPVEKIAYRCKCEHGYEGTNCERLRDFCESEPCQHGATCVGERGGYRCVCAEGYRGPACAEFIDFCREQPTGDACLHGGRCVPHLGGFSCDCSGTGYEGSRCETDVDECLLEGACESGTCIDQPGSYECICPEGLFGRRCEHNDSCHLEEPCRNGAPCTPLAEGRFFCNCTPGYHGLTCALLVSSASLDSTDLKLVIGLTVACVFLLAFIVAATVFLRMAKKKRATRGTYSPSNQEMFGARVEMNPVMKPPPEERLI</sequence>
<dbReference type="InterPro" id="IPR018097">
    <property type="entry name" value="EGF_Ca-bd_CS"/>
</dbReference>
<keyword evidence="14" id="KW-1133">Transmembrane helix</keyword>
<keyword evidence="4" id="KW-0963">Cytoplasm</keyword>
<dbReference type="Proteomes" id="UP000821853">
    <property type="component" value="Chromosome 1"/>
</dbReference>
<evidence type="ECO:0000256" key="11">
    <source>
        <dbReference type="ARBA" id="ARBA00023157"/>
    </source>
</evidence>
<comment type="subcellular location">
    <subcellularLocation>
        <location evidence="2">Cytoplasm</location>
    </subcellularLocation>
    <subcellularLocation>
        <location evidence="1">Membrane</location>
    </subcellularLocation>
    <subcellularLocation>
        <location evidence="3">Secreted</location>
    </subcellularLocation>
</comment>
<keyword evidence="7" id="KW-0732">Signal</keyword>
<feature type="domain" description="EGF-like" evidence="16">
    <location>
        <begin position="470"/>
        <end position="507"/>
    </location>
</feature>
<dbReference type="GO" id="GO:0005576">
    <property type="term" value="C:extracellular region"/>
    <property type="evidence" value="ECO:0007669"/>
    <property type="project" value="UniProtKB-SubCell"/>
</dbReference>
<keyword evidence="12" id="KW-0325">Glycoprotein</keyword>
<comment type="caution">
    <text evidence="13">Lacks conserved residue(s) required for the propagation of feature annotation.</text>
</comment>
<dbReference type="FunFam" id="2.10.25.10:FF:000122">
    <property type="entry name" value="Protein crumbs homolog 2"/>
    <property type="match status" value="1"/>
</dbReference>
<keyword evidence="5" id="KW-0964">Secreted</keyword>
<feature type="domain" description="Laminin G" evidence="15">
    <location>
        <begin position="1039"/>
        <end position="1221"/>
    </location>
</feature>
<dbReference type="PROSITE" id="PS00010">
    <property type="entry name" value="ASX_HYDROXYL"/>
    <property type="match status" value="11"/>
</dbReference>
<dbReference type="PRINTS" id="PR00010">
    <property type="entry name" value="EGFBLOOD"/>
</dbReference>
<feature type="disulfide bond" evidence="13">
    <location>
        <begin position="738"/>
        <end position="747"/>
    </location>
</feature>
<dbReference type="SUPFAM" id="SSF49899">
    <property type="entry name" value="Concanavalin A-like lectins/glucanases"/>
    <property type="match status" value="3"/>
</dbReference>
<feature type="disulfide bond" evidence="13">
    <location>
        <begin position="279"/>
        <end position="288"/>
    </location>
</feature>
<feature type="domain" description="EGF-like" evidence="16">
    <location>
        <begin position="1496"/>
        <end position="1534"/>
    </location>
</feature>
<feature type="domain" description="EGF-like" evidence="16">
    <location>
        <begin position="177"/>
        <end position="213"/>
    </location>
</feature>
<organism evidence="17 18">
    <name type="scientific">Haemaphysalis longicornis</name>
    <name type="common">Bush tick</name>
    <dbReference type="NCBI Taxonomy" id="44386"/>
    <lineage>
        <taxon>Eukaryota</taxon>
        <taxon>Metazoa</taxon>
        <taxon>Ecdysozoa</taxon>
        <taxon>Arthropoda</taxon>
        <taxon>Chelicerata</taxon>
        <taxon>Arachnida</taxon>
        <taxon>Acari</taxon>
        <taxon>Parasitiformes</taxon>
        <taxon>Ixodida</taxon>
        <taxon>Ixodoidea</taxon>
        <taxon>Ixodidae</taxon>
        <taxon>Haemaphysalinae</taxon>
        <taxon>Haemaphysalis</taxon>
    </lineage>
</organism>
<feature type="domain" description="EGF-like" evidence="16">
    <location>
        <begin position="509"/>
        <end position="550"/>
    </location>
</feature>
<feature type="disulfide bond" evidence="13">
    <location>
        <begin position="356"/>
        <end position="365"/>
    </location>
</feature>
<evidence type="ECO:0000259" key="16">
    <source>
        <dbReference type="PROSITE" id="PS50026"/>
    </source>
</evidence>
<dbReference type="FunFam" id="2.10.25.10:FF:000004">
    <property type="entry name" value="Neurogenic locus notch 1"/>
    <property type="match status" value="1"/>
</dbReference>
<feature type="disulfide bond" evidence="13">
    <location>
        <begin position="241"/>
        <end position="250"/>
    </location>
</feature>
<dbReference type="InterPro" id="IPR009030">
    <property type="entry name" value="Growth_fac_rcpt_cys_sf"/>
</dbReference>
<name>A0A9J6FC08_HAELO</name>
<feature type="disulfide bond" evidence="13">
    <location>
        <begin position="420"/>
        <end position="429"/>
    </location>
</feature>
<dbReference type="PROSITE" id="PS50025">
    <property type="entry name" value="LAM_G_DOMAIN"/>
    <property type="match status" value="3"/>
</dbReference>